<comment type="caution">
    <text evidence="3">The sequence shown here is derived from an EMBL/GenBank/DDBJ whole genome shotgun (WGS) entry which is preliminary data.</text>
</comment>
<evidence type="ECO:0000259" key="2">
    <source>
        <dbReference type="PROSITE" id="PS50994"/>
    </source>
</evidence>
<dbReference type="PANTHER" id="PTHR46889:SF4">
    <property type="entry name" value="TRANSPOSASE INSO FOR INSERTION SEQUENCE ELEMENT IS911B-RELATED"/>
    <property type="match status" value="1"/>
</dbReference>
<protein>
    <recommendedName>
        <fullName evidence="2">Integrase catalytic domain-containing protein</fullName>
    </recommendedName>
</protein>
<dbReference type="InterPro" id="IPR012337">
    <property type="entry name" value="RNaseH-like_sf"/>
</dbReference>
<name>A0A150T2H3_SORCE</name>
<evidence type="ECO:0000313" key="3">
    <source>
        <dbReference type="EMBL" id="KYF98905.1"/>
    </source>
</evidence>
<accession>A0A150T2H3</accession>
<dbReference type="EMBL" id="JEMC01001203">
    <property type="protein sequence ID" value="KYF98905.1"/>
    <property type="molecule type" value="Genomic_DNA"/>
</dbReference>
<dbReference type="InterPro" id="IPR050900">
    <property type="entry name" value="Transposase_IS3/IS150/IS904"/>
</dbReference>
<feature type="region of interest" description="Disordered" evidence="1">
    <location>
        <begin position="207"/>
        <end position="230"/>
    </location>
</feature>
<feature type="domain" description="Integrase catalytic" evidence="2">
    <location>
        <begin position="12"/>
        <end position="174"/>
    </location>
</feature>
<proteinExistence type="predicted"/>
<dbReference type="PANTHER" id="PTHR46889">
    <property type="entry name" value="TRANSPOSASE INSF FOR INSERTION SEQUENCE IS3B-RELATED"/>
    <property type="match status" value="1"/>
</dbReference>
<dbReference type="SUPFAM" id="SSF53098">
    <property type="entry name" value="Ribonuclease H-like"/>
    <property type="match status" value="1"/>
</dbReference>
<dbReference type="GO" id="GO:0003676">
    <property type="term" value="F:nucleic acid binding"/>
    <property type="evidence" value="ECO:0007669"/>
    <property type="project" value="InterPro"/>
</dbReference>
<dbReference type="Proteomes" id="UP000075515">
    <property type="component" value="Unassembled WGS sequence"/>
</dbReference>
<dbReference type="Pfam" id="PF13683">
    <property type="entry name" value="rve_3"/>
    <property type="match status" value="1"/>
</dbReference>
<evidence type="ECO:0000256" key="1">
    <source>
        <dbReference type="SAM" id="MobiDB-lite"/>
    </source>
</evidence>
<dbReference type="Gene3D" id="3.30.420.10">
    <property type="entry name" value="Ribonuclease H-like superfamily/Ribonuclease H"/>
    <property type="match status" value="1"/>
</dbReference>
<dbReference type="InterPro" id="IPR001584">
    <property type="entry name" value="Integrase_cat-core"/>
</dbReference>
<dbReference type="AlphaFoldDB" id="A0A150T2H3"/>
<dbReference type="InterPro" id="IPR036397">
    <property type="entry name" value="RNaseH_sf"/>
</dbReference>
<dbReference type="PROSITE" id="PS50994">
    <property type="entry name" value="INTEGRASE"/>
    <property type="match status" value="1"/>
</dbReference>
<dbReference type="GO" id="GO:0015074">
    <property type="term" value="P:DNA integration"/>
    <property type="evidence" value="ECO:0007669"/>
    <property type="project" value="InterPro"/>
</dbReference>
<sequence length="230" mass="26022">MRGALVPWGGNTARIPPRWRTVYLKTTVRGRFYFLYFIVDIYSRRIMGWAVHEEESGEHAAALFRATCADHQLDPKGLVFRSDNGGPIRGSTMLATLDQLGVRASFSRPGVSADNPFSEASFRTVKYRPDYPAPFDSLAQARAWVGSFVAWYNGEHRHSALRFVTPDDRHHGRDIALLAARERVYEQARRRHPERWSGSTRNWTPVGAVRLGPRKPDELRGTSGKEALTA</sequence>
<reference evidence="3 4" key="1">
    <citation type="submission" date="2014-02" db="EMBL/GenBank/DDBJ databases">
        <title>The small core and large imbalanced accessory genome model reveals a collaborative survival strategy of Sorangium cellulosum strains in nature.</title>
        <authorList>
            <person name="Han K."/>
            <person name="Peng R."/>
            <person name="Blom J."/>
            <person name="Li Y.-Z."/>
        </authorList>
    </citation>
    <scope>NUCLEOTIDE SEQUENCE [LARGE SCALE GENOMIC DNA]</scope>
    <source>
        <strain evidence="3 4">So0149</strain>
    </source>
</reference>
<gene>
    <name evidence="3" type="ORF">BE18_30640</name>
</gene>
<evidence type="ECO:0000313" key="4">
    <source>
        <dbReference type="Proteomes" id="UP000075515"/>
    </source>
</evidence>
<organism evidence="3 4">
    <name type="scientific">Sorangium cellulosum</name>
    <name type="common">Polyangium cellulosum</name>
    <dbReference type="NCBI Taxonomy" id="56"/>
    <lineage>
        <taxon>Bacteria</taxon>
        <taxon>Pseudomonadati</taxon>
        <taxon>Myxococcota</taxon>
        <taxon>Polyangia</taxon>
        <taxon>Polyangiales</taxon>
        <taxon>Polyangiaceae</taxon>
        <taxon>Sorangium</taxon>
    </lineage>
</organism>